<keyword evidence="3" id="KW-1185">Reference proteome</keyword>
<accession>A0ABW5VAE3</accession>
<organism evidence="2 3">
    <name type="scientific">Arenibacter antarcticus</name>
    <dbReference type="NCBI Taxonomy" id="2040469"/>
    <lineage>
        <taxon>Bacteria</taxon>
        <taxon>Pseudomonadati</taxon>
        <taxon>Bacteroidota</taxon>
        <taxon>Flavobacteriia</taxon>
        <taxon>Flavobacteriales</taxon>
        <taxon>Flavobacteriaceae</taxon>
        <taxon>Arenibacter</taxon>
    </lineage>
</organism>
<proteinExistence type="predicted"/>
<evidence type="ECO:0000313" key="2">
    <source>
        <dbReference type="EMBL" id="MFD2788634.1"/>
    </source>
</evidence>
<dbReference type="RefSeq" id="WP_251806962.1">
    <property type="nucleotide sequence ID" value="NZ_CP166679.1"/>
</dbReference>
<evidence type="ECO:0000313" key="3">
    <source>
        <dbReference type="Proteomes" id="UP001597532"/>
    </source>
</evidence>
<evidence type="ECO:0000259" key="1">
    <source>
        <dbReference type="Pfam" id="PF03432"/>
    </source>
</evidence>
<feature type="domain" description="MobA/VirD2-like nuclease" evidence="1">
    <location>
        <begin position="40"/>
        <end position="144"/>
    </location>
</feature>
<reference evidence="3" key="1">
    <citation type="journal article" date="2019" name="Int. J. Syst. Evol. Microbiol.">
        <title>The Global Catalogue of Microorganisms (GCM) 10K type strain sequencing project: providing services to taxonomists for standard genome sequencing and annotation.</title>
        <authorList>
            <consortium name="The Broad Institute Genomics Platform"/>
            <consortium name="The Broad Institute Genome Sequencing Center for Infectious Disease"/>
            <person name="Wu L."/>
            <person name="Ma J."/>
        </authorList>
    </citation>
    <scope>NUCLEOTIDE SEQUENCE [LARGE SCALE GENOMIC DNA]</scope>
    <source>
        <strain evidence="3">KCTC 52924</strain>
    </source>
</reference>
<dbReference type="InterPro" id="IPR005094">
    <property type="entry name" value="Endonuclease_MobA/VirD2"/>
</dbReference>
<protein>
    <submittedName>
        <fullName evidence="2">Relaxase/mobilization nuclease domain-containing protein</fullName>
    </submittedName>
</protein>
<dbReference type="EMBL" id="JBHUOK010000004">
    <property type="protein sequence ID" value="MFD2788634.1"/>
    <property type="molecule type" value="Genomic_DNA"/>
</dbReference>
<dbReference type="Pfam" id="PF03432">
    <property type="entry name" value="Relaxase"/>
    <property type="match status" value="1"/>
</dbReference>
<comment type="caution">
    <text evidence="2">The sequence shown here is derived from an EMBL/GenBank/DDBJ whole genome shotgun (WGS) entry which is preliminary data.</text>
</comment>
<dbReference type="Proteomes" id="UP001597532">
    <property type="component" value="Unassembled WGS sequence"/>
</dbReference>
<gene>
    <name evidence="2" type="ORF">ACFS1K_02550</name>
</gene>
<sequence length="767" mass="88373">MIGRILYRESCQGMLNYVFGKEGMLILGYGNMYSQDISQKFFGNVLHFQGQRNATKNRYAHITMNLPHGEHLDNRTFHEVSKEYMEQMGYGEQPYVVVRHNDTEHEHVHIITTNVTGSGKVLGIFNSFRRNMATQQYLEKKFGLSPSPLTKQQRELPLYRLPGQQFGMDPAQGTKFYLQDVLNSILQKHKVRSFQELAKLVRPYHIEIKQTKNQSGRIGVAFGLDNQKGYRTRFINGSIVHPSLSGPKLQKVFGTNSKSKLLPMHRKRLLKQIGTTYGLFKAIRPHDLPEVLKEYQGIDIKLDIKGDAIKGYTIHDKSGYAFKESELSPKIRMEKRPNIFGNSDGPTDIDTDSKQFKLEIRKLIKEAFMTSYLKSPDRNGLFSENMVAKNPMDILPHITTSKDYIFLERYLPRNQKILLMEALKKEFPIVRDRLFQLEEKKEKETLESKFRLIGRILENCIFDVGKEKGSVHRLFRSLGVKYNDNRLSFSGSNKHTVPVLLGDLPFPKAMDTYVSTGFVRQNHMVLEMLTARNSDIGPELTASSFFLPMVFPKLYGTMEIGYRQEFEKAALGRYVKHAERMHAPYEKSPKDYMALFNAKGFYFVKGKDGFEVRSIYTDHRTSCTLPKRTSLYLNSIPDVTATILEQQTVIKALIKDGRNDLKNLWAGHLIERGMYDRAAFMLTAEKVYPNLHSWQAQHHMDNGLRKSINKALERKSSIEQNRLLRKGVYAISSLLGNRGKKGQEEIYNGFKDELTDWSKYKGKGISM</sequence>
<name>A0ABW5VAE3_9FLAO</name>